<feature type="transmembrane region" description="Helical" evidence="1">
    <location>
        <begin position="115"/>
        <end position="136"/>
    </location>
</feature>
<accession>A0ABP0N5Q1</accession>
<proteinExistence type="predicted"/>
<evidence type="ECO:0000313" key="2">
    <source>
        <dbReference type="EMBL" id="CAK9058946.1"/>
    </source>
</evidence>
<keyword evidence="1" id="KW-1133">Transmembrane helix</keyword>
<keyword evidence="3" id="KW-1185">Reference proteome</keyword>
<gene>
    <name evidence="2" type="ORF">SCF082_LOCUS31316</name>
</gene>
<keyword evidence="1" id="KW-0812">Transmembrane</keyword>
<dbReference type="EMBL" id="CAXAMM010026446">
    <property type="protein sequence ID" value="CAK9058946.1"/>
    <property type="molecule type" value="Genomic_DNA"/>
</dbReference>
<comment type="caution">
    <text evidence="2">The sequence shown here is derived from an EMBL/GenBank/DDBJ whole genome shotgun (WGS) entry which is preliminary data.</text>
</comment>
<reference evidence="2 3" key="1">
    <citation type="submission" date="2024-02" db="EMBL/GenBank/DDBJ databases">
        <authorList>
            <person name="Chen Y."/>
            <person name="Shah S."/>
            <person name="Dougan E. K."/>
            <person name="Thang M."/>
            <person name="Chan C."/>
        </authorList>
    </citation>
    <scope>NUCLEOTIDE SEQUENCE [LARGE SCALE GENOMIC DNA]</scope>
</reference>
<name>A0ABP0N5Q1_9DINO</name>
<evidence type="ECO:0000313" key="3">
    <source>
        <dbReference type="Proteomes" id="UP001642464"/>
    </source>
</evidence>
<keyword evidence="1" id="KW-0472">Membrane</keyword>
<feature type="transmembrane region" description="Helical" evidence="1">
    <location>
        <begin position="187"/>
        <end position="209"/>
    </location>
</feature>
<dbReference type="Proteomes" id="UP001642464">
    <property type="component" value="Unassembled WGS sequence"/>
</dbReference>
<feature type="transmembrane region" description="Helical" evidence="1">
    <location>
        <begin position="296"/>
        <end position="318"/>
    </location>
</feature>
<feature type="transmembrane region" description="Helical" evidence="1">
    <location>
        <begin position="230"/>
        <end position="254"/>
    </location>
</feature>
<evidence type="ECO:0000256" key="1">
    <source>
        <dbReference type="SAM" id="Phobius"/>
    </source>
</evidence>
<protein>
    <submittedName>
        <fullName evidence="2">Uncharacterized protein</fullName>
    </submittedName>
</protein>
<sequence length="386" mass="41665">MDCAAHARSLVGHSDLQNSLGVNCQVSLDELRRLNGIATGLMGVSNVVTRYSYAMQVTEEDYAHFREKGLESTCNFGFLIWDALPHYDFYVMQPSRESCPFGLSGGPLHRDKRRLAVVGGSAVSYVGGTTLIPAAIEQLWTSLGMAPVGQGLRAVTELYLKAVRSVLALEPYIPKVLPLRCAALRRVASACMLAAALLTFAAVSSFDLLNVMVASQDIAAARAASSGSSLAYLGFVSVGQVLQQLLLILFQVVIAASAQARYEAIGIFDPSCGYLVGSDDLDSESCPNWWHAPIDLIAIIVLMFGFVFCFVLILLLPFRRFIASPAARWVTASLFRHGLRRPLLWPAKLPEVDDEAADVGVADWSALHQFWGSDACGVLCGLGMGT</sequence>
<organism evidence="2 3">
    <name type="scientific">Durusdinium trenchii</name>
    <dbReference type="NCBI Taxonomy" id="1381693"/>
    <lineage>
        <taxon>Eukaryota</taxon>
        <taxon>Sar</taxon>
        <taxon>Alveolata</taxon>
        <taxon>Dinophyceae</taxon>
        <taxon>Suessiales</taxon>
        <taxon>Symbiodiniaceae</taxon>
        <taxon>Durusdinium</taxon>
    </lineage>
</organism>